<comment type="caution">
    <text evidence="1">The sequence shown here is derived from an EMBL/GenBank/DDBJ whole genome shotgun (WGS) entry which is preliminary data.</text>
</comment>
<evidence type="ECO:0000313" key="2">
    <source>
        <dbReference type="Proteomes" id="UP000831701"/>
    </source>
</evidence>
<protein>
    <submittedName>
        <fullName evidence="1">Uncharacterized protein</fullName>
    </submittedName>
</protein>
<organism evidence="1 2">
    <name type="scientific">Scortum barcoo</name>
    <name type="common">barcoo grunter</name>
    <dbReference type="NCBI Taxonomy" id="214431"/>
    <lineage>
        <taxon>Eukaryota</taxon>
        <taxon>Metazoa</taxon>
        <taxon>Chordata</taxon>
        <taxon>Craniata</taxon>
        <taxon>Vertebrata</taxon>
        <taxon>Euteleostomi</taxon>
        <taxon>Actinopterygii</taxon>
        <taxon>Neopterygii</taxon>
        <taxon>Teleostei</taxon>
        <taxon>Neoteleostei</taxon>
        <taxon>Acanthomorphata</taxon>
        <taxon>Eupercaria</taxon>
        <taxon>Centrarchiformes</taxon>
        <taxon>Terapontoidei</taxon>
        <taxon>Terapontidae</taxon>
        <taxon>Scortum</taxon>
    </lineage>
</organism>
<sequence length="107" mass="12547">MEVKGAVLQRSLFFKSRKIQPSHTPLLINNTAVEVVSSTKFLGKTDDLTWSVNSASLVKRAQQRLYFLRRMKRAHLPPAHPHYVLQEYCREHPHQLHLCVVWRMHCC</sequence>
<accession>A0ACB8VTJ8</accession>
<dbReference type="EMBL" id="CM041548">
    <property type="protein sequence ID" value="KAI3358831.1"/>
    <property type="molecule type" value="Genomic_DNA"/>
</dbReference>
<keyword evidence="2" id="KW-1185">Reference proteome</keyword>
<gene>
    <name evidence="1" type="ORF">L3Q82_015229</name>
</gene>
<name>A0ACB8VTJ8_9TELE</name>
<reference evidence="1" key="1">
    <citation type="submission" date="2022-04" db="EMBL/GenBank/DDBJ databases">
        <title>Jade perch genome.</title>
        <authorList>
            <person name="Chao B."/>
        </authorList>
    </citation>
    <scope>NUCLEOTIDE SEQUENCE</scope>
    <source>
        <strain evidence="1">CB-2022</strain>
    </source>
</reference>
<proteinExistence type="predicted"/>
<evidence type="ECO:0000313" key="1">
    <source>
        <dbReference type="EMBL" id="KAI3358831.1"/>
    </source>
</evidence>
<dbReference type="Proteomes" id="UP000831701">
    <property type="component" value="Chromosome 18"/>
</dbReference>